<feature type="region of interest" description="Disordered" evidence="4">
    <location>
        <begin position="324"/>
        <end position="351"/>
    </location>
</feature>
<feature type="domain" description="GAR" evidence="5">
    <location>
        <begin position="53"/>
        <end position="134"/>
    </location>
</feature>
<dbReference type="GO" id="GO:0008017">
    <property type="term" value="F:microtubule binding"/>
    <property type="evidence" value="ECO:0007669"/>
    <property type="project" value="InterPro"/>
</dbReference>
<feature type="compositionally biased region" description="Low complexity" evidence="4">
    <location>
        <begin position="333"/>
        <end position="346"/>
    </location>
</feature>
<dbReference type="EMBL" id="CCKQ01019514">
    <property type="protein sequence ID" value="CDW91532.1"/>
    <property type="molecule type" value="Genomic_DNA"/>
</dbReference>
<feature type="region of interest" description="Disordered" evidence="4">
    <location>
        <begin position="377"/>
        <end position="399"/>
    </location>
</feature>
<dbReference type="AlphaFoldDB" id="A0A078BEF5"/>
<feature type="compositionally biased region" description="Low complexity" evidence="4">
    <location>
        <begin position="561"/>
        <end position="571"/>
    </location>
</feature>
<evidence type="ECO:0000259" key="5">
    <source>
        <dbReference type="PROSITE" id="PS51460"/>
    </source>
</evidence>
<organism evidence="6 7">
    <name type="scientific">Stylonychia lemnae</name>
    <name type="common">Ciliate</name>
    <dbReference type="NCBI Taxonomy" id="5949"/>
    <lineage>
        <taxon>Eukaryota</taxon>
        <taxon>Sar</taxon>
        <taxon>Alveolata</taxon>
        <taxon>Ciliophora</taxon>
        <taxon>Intramacronucleata</taxon>
        <taxon>Spirotrichea</taxon>
        <taxon>Stichotrichia</taxon>
        <taxon>Sporadotrichida</taxon>
        <taxon>Oxytrichidae</taxon>
        <taxon>Stylonychinae</taxon>
        <taxon>Stylonychia</taxon>
    </lineage>
</organism>
<gene>
    <name evidence="6" type="primary">Contig15605.g16627</name>
    <name evidence="6" type="ORF">STYLEM_20688</name>
</gene>
<evidence type="ECO:0000256" key="3">
    <source>
        <dbReference type="ARBA" id="ARBA00023212"/>
    </source>
</evidence>
<evidence type="ECO:0000256" key="4">
    <source>
        <dbReference type="SAM" id="MobiDB-lite"/>
    </source>
</evidence>
<dbReference type="Proteomes" id="UP000039865">
    <property type="component" value="Unassembled WGS sequence"/>
</dbReference>
<keyword evidence="7" id="KW-1185">Reference proteome</keyword>
<evidence type="ECO:0000256" key="2">
    <source>
        <dbReference type="ARBA" id="ARBA00022490"/>
    </source>
</evidence>
<feature type="region of interest" description="Disordered" evidence="4">
    <location>
        <begin position="17"/>
        <end position="39"/>
    </location>
</feature>
<keyword evidence="3" id="KW-0206">Cytoskeleton</keyword>
<proteinExistence type="predicted"/>
<feature type="region of interest" description="Disordered" evidence="4">
    <location>
        <begin position="518"/>
        <end position="577"/>
    </location>
</feature>
<dbReference type="OrthoDB" id="5559380at2759"/>
<dbReference type="SUPFAM" id="SSF143575">
    <property type="entry name" value="GAS2 domain-like"/>
    <property type="match status" value="2"/>
</dbReference>
<reference evidence="6 7" key="1">
    <citation type="submission" date="2014-06" db="EMBL/GenBank/DDBJ databases">
        <authorList>
            <person name="Swart Estienne"/>
        </authorList>
    </citation>
    <scope>NUCLEOTIDE SEQUENCE [LARGE SCALE GENOMIC DNA]</scope>
    <source>
        <strain evidence="6 7">130c</strain>
    </source>
</reference>
<feature type="domain" description="GAR" evidence="5">
    <location>
        <begin position="710"/>
        <end position="782"/>
    </location>
</feature>
<dbReference type="InterPro" id="IPR003108">
    <property type="entry name" value="GAR_dom"/>
</dbReference>
<dbReference type="Gene3D" id="3.30.920.20">
    <property type="entry name" value="Gas2-like domain"/>
    <property type="match status" value="2"/>
</dbReference>
<protein>
    <submittedName>
        <fullName evidence="6">Gas2 domain containing protein</fullName>
    </submittedName>
</protein>
<evidence type="ECO:0000313" key="7">
    <source>
        <dbReference type="Proteomes" id="UP000039865"/>
    </source>
</evidence>
<dbReference type="InterPro" id="IPR036534">
    <property type="entry name" value="GAR_dom_sf"/>
</dbReference>
<name>A0A078BEF5_STYLE</name>
<dbReference type="GO" id="GO:0005856">
    <property type="term" value="C:cytoskeleton"/>
    <property type="evidence" value="ECO:0007669"/>
    <property type="project" value="UniProtKB-SubCell"/>
</dbReference>
<feature type="region of interest" description="Disordered" evidence="4">
    <location>
        <begin position="677"/>
        <end position="696"/>
    </location>
</feature>
<dbReference type="SMART" id="SM00243">
    <property type="entry name" value="GAS2"/>
    <property type="match status" value="2"/>
</dbReference>
<dbReference type="InParanoid" id="A0A078BEF5"/>
<dbReference type="Pfam" id="PF02187">
    <property type="entry name" value="GAS2"/>
    <property type="match status" value="2"/>
</dbReference>
<evidence type="ECO:0000313" key="6">
    <source>
        <dbReference type="EMBL" id="CDW91532.1"/>
    </source>
</evidence>
<feature type="compositionally biased region" description="Low complexity" evidence="4">
    <location>
        <begin position="380"/>
        <end position="392"/>
    </location>
</feature>
<accession>A0A078BEF5</accession>
<dbReference type="PROSITE" id="PS51460">
    <property type="entry name" value="GAR"/>
    <property type="match status" value="2"/>
</dbReference>
<keyword evidence="2" id="KW-0963">Cytoplasm</keyword>
<feature type="compositionally biased region" description="Basic residues" evidence="4">
    <location>
        <begin position="183"/>
        <end position="194"/>
    </location>
</feature>
<feature type="region of interest" description="Disordered" evidence="4">
    <location>
        <begin position="183"/>
        <end position="231"/>
    </location>
</feature>
<sequence>MGGACCANRRDKIEKKPFITPAETLPGNETADMEVEDEVQQTFEPQHYEAPQDTSPKKSYPRYYAVKSDNIDVVVSKIVNENEFVLPVIRIHIGKYLMGTECKTLIIKGEQCMVRVGGGFEKLDVYLNKIQDTELDKIKRLMIDYKRKYRSVLVELLLKYGAEEKTVQYYQKQKNLELPVKRRRTKRGSTRKSIVKPPSMFQQMDHFDQKPPSYGVQPKSKASLPDESSRQQSIIIQKLDQTLQTYDHGNLDQTLGTFTEDMRLDNFMKNSNESTSIVNQLFARDLQILKVIKQEVNKIDESDIINLKFKQETQEHNNDVINRKLSPKFSDQNTNNETNQHTNYTNMTSHQNDDITQRTLIDFNDISAIPISSDKFANKSRNNSRINRMSSSYEKSNKESLVLDDIQQEFQRQLFKPIQTPNLQKSIIFQDPSNELQNQDQSSDQDPQYIEREDQNLRNSLLIQQVYQEEYKEGVESSHQQVLFSLQNDNENTEQAEQTFLTQEQRLKLEKLKMSIKASLRRSRVQKDSIVSSNTKEDQQSSRQMNDSSNQSYVSDEDEQQSQSVQSSYQSGNKSQMIENDDNQSQYANLNRSSLISNENSLFDNLNNNTFNAKTMNRQMSNESLYDITPKFRKTLNNNLALKRINSSTNSQFSKQNTQRKSQLNIVGRNSMTNIKTSVPRFTGNRRNSDVSDAGSLQSFQDPFNKNFNYKAVVEEDQIDKMLENFVKTHKVKVPINYIDESRYLFGTKLLNAQIINGVLMVRVGGGFMELEEYVNKHSQKEIFKLRGMMAKDKVKLPKITAELIEKLKTKKFF</sequence>
<comment type="subcellular location">
    <subcellularLocation>
        <location evidence="1">Cytoplasm</location>
        <location evidence="1">Cytoskeleton</location>
    </subcellularLocation>
</comment>
<feature type="compositionally biased region" description="Polar residues" evidence="4">
    <location>
        <begin position="541"/>
        <end position="550"/>
    </location>
</feature>
<evidence type="ECO:0000256" key="1">
    <source>
        <dbReference type="ARBA" id="ARBA00004245"/>
    </source>
</evidence>